<evidence type="ECO:0000256" key="2">
    <source>
        <dbReference type="SAM" id="MobiDB-lite"/>
    </source>
</evidence>
<dbReference type="VEuPathDB" id="MicrosporidiaDB:HERIO_1367"/>
<accession>A0A1X0QHI6</accession>
<evidence type="ECO:0000313" key="3">
    <source>
        <dbReference type="EMBL" id="ORD99238.1"/>
    </source>
</evidence>
<feature type="region of interest" description="Disordered" evidence="2">
    <location>
        <begin position="134"/>
        <end position="159"/>
    </location>
</feature>
<proteinExistence type="predicted"/>
<gene>
    <name evidence="3" type="ORF">A0H76_1170</name>
</gene>
<comment type="caution">
    <text evidence="3">The sequence shown here is derived from an EMBL/GenBank/DDBJ whole genome shotgun (WGS) entry which is preliminary data.</text>
</comment>
<dbReference type="AlphaFoldDB" id="A0A1X0QHI6"/>
<evidence type="ECO:0000256" key="1">
    <source>
        <dbReference type="SAM" id="Coils"/>
    </source>
</evidence>
<protein>
    <submittedName>
        <fullName evidence="3">Uncharacterized protein</fullName>
    </submittedName>
</protein>
<evidence type="ECO:0000313" key="4">
    <source>
        <dbReference type="Proteomes" id="UP000192501"/>
    </source>
</evidence>
<dbReference type="VEuPathDB" id="MicrosporidiaDB:A0H76_1170"/>
<sequence>MLYTFISIIYGLSYEEQCQLYSIPRDRCVPIPDVNNMLQCSPTNHRYFILNNENDNSHYEDNNDDTKKLLKDIKNTLKSAIKEGFEDFPKINSSSECKSKTKEKQELEIVTTTVFKTEEKQVPETSSFKNEISTKVETVTQPPETKTIYTSSSRPETTISSQNDFKIKDLYNLIATLGKQNNLAQPPIQTENKPKKCNLGCQNTPNDNEYTNKKNCKKVKNTNIDAIRNEDVTVTRVVEKTVKVDKPITLYREFTTTSIYTTPIINYKITTVVEEKSIPVTTTVYNSVVKTVSENVPIITNSTSIPTVSKQTSTHDYTSSLTPTNSIDQSLEPSKTIQKEVKYITVTVTPQHKLTQLKTRTKNTKKQHKVAICTVRLFHNSEGEPECHNVNKECNACNKKEVRSEVKRMKRKKTLFVTEIRSKIQDE</sequence>
<dbReference type="EMBL" id="LTAI01000255">
    <property type="protein sequence ID" value="ORD99238.1"/>
    <property type="molecule type" value="Genomic_DNA"/>
</dbReference>
<dbReference type="Proteomes" id="UP000192501">
    <property type="component" value="Unassembled WGS sequence"/>
</dbReference>
<organism evidence="3 4">
    <name type="scientific">Hepatospora eriocheir</name>
    <dbReference type="NCBI Taxonomy" id="1081669"/>
    <lineage>
        <taxon>Eukaryota</taxon>
        <taxon>Fungi</taxon>
        <taxon>Fungi incertae sedis</taxon>
        <taxon>Microsporidia</taxon>
        <taxon>Hepatosporidae</taxon>
        <taxon>Hepatospora</taxon>
    </lineage>
</organism>
<keyword evidence="1" id="KW-0175">Coiled coil</keyword>
<reference evidence="3 4" key="1">
    <citation type="journal article" date="2017" name="Environ. Microbiol.">
        <title>Decay of the glycolytic pathway and adaptation to intranuclear parasitism within Enterocytozoonidae microsporidia.</title>
        <authorList>
            <person name="Wiredu Boakye D."/>
            <person name="Jaroenlak P."/>
            <person name="Prachumwat A."/>
            <person name="Williams T.A."/>
            <person name="Bateman K.S."/>
            <person name="Itsathitphaisarn O."/>
            <person name="Sritunyalucksana K."/>
            <person name="Paszkiewicz K.H."/>
            <person name="Moore K.A."/>
            <person name="Stentiford G.D."/>
            <person name="Williams B.A."/>
        </authorList>
    </citation>
    <scope>NUCLEOTIDE SEQUENCE [LARGE SCALE GENOMIC DNA]</scope>
    <source>
        <strain evidence="4">canceri</strain>
    </source>
</reference>
<feature type="coiled-coil region" evidence="1">
    <location>
        <begin position="56"/>
        <end position="83"/>
    </location>
</feature>
<name>A0A1X0QHI6_9MICR</name>